<feature type="domain" description="Pentraxin (PTX)" evidence="9">
    <location>
        <begin position="181"/>
        <end position="383"/>
    </location>
</feature>
<proteinExistence type="predicted"/>
<dbReference type="InterPro" id="IPR030476">
    <property type="entry name" value="Pentaxin_CS"/>
</dbReference>
<comment type="caution">
    <text evidence="6">Lacks conserved residue(s) required for the propagation of feature annotation.</text>
</comment>
<dbReference type="Gene3D" id="2.10.25.10">
    <property type="entry name" value="Laminin"/>
    <property type="match status" value="1"/>
</dbReference>
<dbReference type="SUPFAM" id="SSF57196">
    <property type="entry name" value="EGF/Laminin"/>
    <property type="match status" value="1"/>
</dbReference>
<dbReference type="SMART" id="SM00159">
    <property type="entry name" value="PTX"/>
    <property type="match status" value="2"/>
</dbReference>
<comment type="cofactor">
    <cofactor evidence="1">
        <name>Ca(2+)</name>
        <dbReference type="ChEBI" id="CHEBI:29108"/>
    </cofactor>
</comment>
<accession>A0A2B4RYT3</accession>
<evidence type="ECO:0000259" key="8">
    <source>
        <dbReference type="PROSITE" id="PS50948"/>
    </source>
</evidence>
<dbReference type="PANTHER" id="PTHR19277:SF125">
    <property type="entry name" value="B6"/>
    <property type="match status" value="1"/>
</dbReference>
<dbReference type="PROSITE" id="PS51828">
    <property type="entry name" value="PTX_2"/>
    <property type="match status" value="2"/>
</dbReference>
<keyword evidence="6" id="KW-0245">EGF-like domain</keyword>
<dbReference type="PROSITE" id="PS50026">
    <property type="entry name" value="EGF_3"/>
    <property type="match status" value="1"/>
</dbReference>
<dbReference type="CDD" id="cd00054">
    <property type="entry name" value="EGF_CA"/>
    <property type="match status" value="1"/>
</dbReference>
<organism evidence="10 11">
    <name type="scientific">Stylophora pistillata</name>
    <name type="common">Smooth cauliflower coral</name>
    <dbReference type="NCBI Taxonomy" id="50429"/>
    <lineage>
        <taxon>Eukaryota</taxon>
        <taxon>Metazoa</taxon>
        <taxon>Cnidaria</taxon>
        <taxon>Anthozoa</taxon>
        <taxon>Hexacorallia</taxon>
        <taxon>Scleractinia</taxon>
        <taxon>Astrocoeniina</taxon>
        <taxon>Pocilloporidae</taxon>
        <taxon>Stylophora</taxon>
    </lineage>
</organism>
<evidence type="ECO:0000256" key="2">
    <source>
        <dbReference type="ARBA" id="ARBA00022723"/>
    </source>
</evidence>
<dbReference type="Pfam" id="PF00354">
    <property type="entry name" value="Pentaxin"/>
    <property type="match status" value="2"/>
</dbReference>
<dbReference type="PROSITE" id="PS00022">
    <property type="entry name" value="EGF_1"/>
    <property type="match status" value="1"/>
</dbReference>
<sequence>MFYSFQVLIDRISGKQQEMISIQLCLLSVFILILHPERSLLRAEGGCPRNENGGQQNWRHAVYQRKGKGWALKNHVFLSRTVRSEIECSLTCLRHERCESFNYRDNILEGPHICELNDQTRLTRSHDLLPGDGFSYYDSELKPCLKMRCQNGGTCHPVFNSRVAPYCCQCQERYTGDLCQHLKGFRFTNSSSGDHVSVSVGVSIEMTSLTVCFRFKAIPRQYGVSTPMSYVTNDFSCALQLYAKETVRIYIKDQFSDFPYVPLLDNTWHHVCFTWETTGGNVSLYIDGSLIGKKQSVSPGMTFNSSGSIVLGQLQKLVGGEFQKNESFFGDVTDVNIWKIELSLSAIVKLSEGCYSHMGNLISWYAFPTGTEQFDNVTNSISSECLGLNPYFGYDLEFPRRTNEDYVYGPTLSALSAFTLSLFVSFTDNGDKTYFNYYAGVAYNEIFIHERNNYFIVRIKDVKKQHRFAITPDGIWHHLAVTWENTNGSYEIFLDGVTVWSGNELEKGKKIRPGGSVVIGNDQDSIGFQARDAYVGNISRVNLWDHVLPRETITLLSQRCGKESGNEVSWRDFKERPFHGVVHIREPSSCQKLL</sequence>
<keyword evidence="4 6" id="KW-1015">Disulfide bond</keyword>
<feature type="disulfide bond" evidence="6">
    <location>
        <begin position="170"/>
        <end position="179"/>
    </location>
</feature>
<evidence type="ECO:0000256" key="3">
    <source>
        <dbReference type="ARBA" id="ARBA00022837"/>
    </source>
</evidence>
<comment type="caution">
    <text evidence="10">The sequence shown here is derived from an EMBL/GenBank/DDBJ whole genome shotgun (WGS) entry which is preliminary data.</text>
</comment>
<keyword evidence="3" id="KW-0106">Calcium</keyword>
<dbReference type="Gene3D" id="2.60.120.200">
    <property type="match status" value="2"/>
</dbReference>
<dbReference type="InterPro" id="IPR013320">
    <property type="entry name" value="ConA-like_dom_sf"/>
</dbReference>
<dbReference type="SUPFAM" id="SSF49899">
    <property type="entry name" value="Concanavalin A-like lectins/glucanases"/>
    <property type="match status" value="2"/>
</dbReference>
<evidence type="ECO:0000256" key="6">
    <source>
        <dbReference type="PROSITE-ProRule" id="PRU00076"/>
    </source>
</evidence>
<dbReference type="InterPro" id="IPR000742">
    <property type="entry name" value="EGF"/>
</dbReference>
<evidence type="ECO:0000259" key="9">
    <source>
        <dbReference type="PROSITE" id="PS51828"/>
    </source>
</evidence>
<dbReference type="Pfam" id="PF00024">
    <property type="entry name" value="PAN_1"/>
    <property type="match status" value="1"/>
</dbReference>
<evidence type="ECO:0000256" key="5">
    <source>
        <dbReference type="ARBA" id="ARBA00023180"/>
    </source>
</evidence>
<keyword evidence="11" id="KW-1185">Reference proteome</keyword>
<dbReference type="OrthoDB" id="5969871at2759"/>
<dbReference type="AlphaFoldDB" id="A0A2B4RYT3"/>
<name>A0A2B4RYT3_STYPI</name>
<evidence type="ECO:0000313" key="10">
    <source>
        <dbReference type="EMBL" id="PFX21402.1"/>
    </source>
</evidence>
<dbReference type="EMBL" id="LSMT01000278">
    <property type="protein sequence ID" value="PFX21402.1"/>
    <property type="molecule type" value="Genomic_DNA"/>
</dbReference>
<dbReference type="PROSITE" id="PS50948">
    <property type="entry name" value="PAN"/>
    <property type="match status" value="1"/>
</dbReference>
<dbReference type="InterPro" id="IPR001759">
    <property type="entry name" value="PTX_dom"/>
</dbReference>
<dbReference type="InterPro" id="IPR003609">
    <property type="entry name" value="Pan_app"/>
</dbReference>
<evidence type="ECO:0000313" key="11">
    <source>
        <dbReference type="Proteomes" id="UP000225706"/>
    </source>
</evidence>
<feature type="domain" description="EGF-like" evidence="7">
    <location>
        <begin position="140"/>
        <end position="180"/>
    </location>
</feature>
<protein>
    <submittedName>
        <fullName evidence="10">Neuronal pentraxin-2</fullName>
    </submittedName>
</protein>
<feature type="domain" description="Apple" evidence="8">
    <location>
        <begin position="47"/>
        <end position="141"/>
    </location>
</feature>
<evidence type="ECO:0000256" key="1">
    <source>
        <dbReference type="ARBA" id="ARBA00001913"/>
    </source>
</evidence>
<gene>
    <name evidence="10" type="primary">NPTX2</name>
    <name evidence="10" type="ORF">AWC38_SpisGene14093</name>
</gene>
<dbReference type="PROSITE" id="PS00289">
    <property type="entry name" value="PTX_1"/>
    <property type="match status" value="1"/>
</dbReference>
<dbReference type="InterPro" id="IPR051360">
    <property type="entry name" value="Neuronal_Pentraxin_Related"/>
</dbReference>
<dbReference type="SUPFAM" id="SSF57414">
    <property type="entry name" value="Hairpin loop containing domain-like"/>
    <property type="match status" value="1"/>
</dbReference>
<dbReference type="PANTHER" id="PTHR19277">
    <property type="entry name" value="PENTRAXIN"/>
    <property type="match status" value="1"/>
</dbReference>
<dbReference type="PRINTS" id="PR00895">
    <property type="entry name" value="PENTAXIN"/>
</dbReference>
<dbReference type="GO" id="GO:0046872">
    <property type="term" value="F:metal ion binding"/>
    <property type="evidence" value="ECO:0007669"/>
    <property type="project" value="UniProtKB-KW"/>
</dbReference>
<evidence type="ECO:0000259" key="7">
    <source>
        <dbReference type="PROSITE" id="PS50026"/>
    </source>
</evidence>
<keyword evidence="2" id="KW-0479">Metal-binding</keyword>
<evidence type="ECO:0000256" key="4">
    <source>
        <dbReference type="ARBA" id="ARBA00023157"/>
    </source>
</evidence>
<feature type="domain" description="Pentraxin (PTX)" evidence="9">
    <location>
        <begin position="392"/>
        <end position="590"/>
    </location>
</feature>
<dbReference type="Proteomes" id="UP000225706">
    <property type="component" value="Unassembled WGS sequence"/>
</dbReference>
<reference evidence="11" key="1">
    <citation type="journal article" date="2017" name="bioRxiv">
        <title>Comparative analysis of the genomes of Stylophora pistillata and Acropora digitifera provides evidence for extensive differences between species of corals.</title>
        <authorList>
            <person name="Voolstra C.R."/>
            <person name="Li Y."/>
            <person name="Liew Y.J."/>
            <person name="Baumgarten S."/>
            <person name="Zoccola D."/>
            <person name="Flot J.-F."/>
            <person name="Tambutte S."/>
            <person name="Allemand D."/>
            <person name="Aranda M."/>
        </authorList>
    </citation>
    <scope>NUCLEOTIDE SEQUENCE [LARGE SCALE GENOMIC DNA]</scope>
</reference>
<keyword evidence="5" id="KW-0325">Glycoprotein</keyword>